<sequence>MLFGNVSPRCEHMIGFTSRTILHQSRNTMTPHQFQKFLSWSMENRPSIDQLQFVPTASTPESEKDLTFIFSED</sequence>
<dbReference type="EMBL" id="NCKW01006201">
    <property type="protein sequence ID" value="POM72139.1"/>
    <property type="molecule type" value="Genomic_DNA"/>
</dbReference>
<reference evidence="1 2" key="1">
    <citation type="journal article" date="2017" name="Genome Biol. Evol.">
        <title>Phytophthora megakarya and P. palmivora, closely related causal agents of cacao black pod rot, underwent increases in genome sizes and gene numbers by different mechanisms.</title>
        <authorList>
            <person name="Ali S.S."/>
            <person name="Shao J."/>
            <person name="Lary D.J."/>
            <person name="Kronmiller B."/>
            <person name="Shen D."/>
            <person name="Strem M.D."/>
            <person name="Amoako-Attah I."/>
            <person name="Akrofi A.Y."/>
            <person name="Begoude B.A."/>
            <person name="Ten Hoopen G.M."/>
            <person name="Coulibaly K."/>
            <person name="Kebe B.I."/>
            <person name="Melnick R.L."/>
            <person name="Guiltinan M.J."/>
            <person name="Tyler B.M."/>
            <person name="Meinhardt L.W."/>
            <person name="Bailey B.A."/>
        </authorList>
    </citation>
    <scope>NUCLEOTIDE SEQUENCE [LARGE SCALE GENOMIC DNA]</scope>
    <source>
        <strain evidence="2">sbr112.9</strain>
    </source>
</reference>
<proteinExistence type="predicted"/>
<dbReference type="OrthoDB" id="158712at2759"/>
<dbReference type="AlphaFoldDB" id="A0A2P4Y363"/>
<gene>
    <name evidence="1" type="ORF">PHPALM_11199</name>
</gene>
<protein>
    <submittedName>
        <fullName evidence="1">Uncharacterized protein</fullName>
    </submittedName>
</protein>
<accession>A0A2P4Y363</accession>
<keyword evidence="2" id="KW-1185">Reference proteome</keyword>
<evidence type="ECO:0000313" key="1">
    <source>
        <dbReference type="EMBL" id="POM72139.1"/>
    </source>
</evidence>
<evidence type="ECO:0000313" key="2">
    <source>
        <dbReference type="Proteomes" id="UP000237271"/>
    </source>
</evidence>
<comment type="caution">
    <text evidence="1">The sequence shown here is derived from an EMBL/GenBank/DDBJ whole genome shotgun (WGS) entry which is preliminary data.</text>
</comment>
<organism evidence="1 2">
    <name type="scientific">Phytophthora palmivora</name>
    <dbReference type="NCBI Taxonomy" id="4796"/>
    <lineage>
        <taxon>Eukaryota</taxon>
        <taxon>Sar</taxon>
        <taxon>Stramenopiles</taxon>
        <taxon>Oomycota</taxon>
        <taxon>Peronosporomycetes</taxon>
        <taxon>Peronosporales</taxon>
        <taxon>Peronosporaceae</taxon>
        <taxon>Phytophthora</taxon>
    </lineage>
</organism>
<dbReference type="Proteomes" id="UP000237271">
    <property type="component" value="Unassembled WGS sequence"/>
</dbReference>
<name>A0A2P4Y363_9STRA</name>